<dbReference type="STRING" id="1111454.HMPREF1250_2270"/>
<evidence type="ECO:0000313" key="2">
    <source>
        <dbReference type="EMBL" id="ERT61680.1"/>
    </source>
</evidence>
<comment type="caution">
    <text evidence="2">The sequence shown here is derived from an EMBL/GenBank/DDBJ whole genome shotgun (WGS) entry which is preliminary data.</text>
</comment>
<organism evidence="2 3">
    <name type="scientific">Megasphaera vaginalis</name>
    <name type="common">ex Srinivasan et al. 2021</name>
    <dbReference type="NCBI Taxonomy" id="1111454"/>
    <lineage>
        <taxon>Bacteria</taxon>
        <taxon>Bacillati</taxon>
        <taxon>Bacillota</taxon>
        <taxon>Negativicutes</taxon>
        <taxon>Veillonellales</taxon>
        <taxon>Veillonellaceae</taxon>
        <taxon>Megasphaera</taxon>
    </lineage>
</organism>
<dbReference type="Pfam" id="PF21384">
    <property type="entry name" value="Cas3_I-F_Cas2"/>
    <property type="match status" value="1"/>
</dbReference>
<keyword evidence="3" id="KW-1185">Reference proteome</keyword>
<protein>
    <recommendedName>
        <fullName evidence="1">CRISPR-associated nuclease/helicase Cas3 I-F/YPEST Cas2 domain-containing protein</fullName>
    </recommendedName>
</protein>
<name>U7UQT4_9FIRM</name>
<evidence type="ECO:0000259" key="1">
    <source>
        <dbReference type="Pfam" id="PF21384"/>
    </source>
</evidence>
<dbReference type="PATRIC" id="fig|1111454.3.peg.609"/>
<reference evidence="2 3" key="1">
    <citation type="submission" date="2013-09" db="EMBL/GenBank/DDBJ databases">
        <authorList>
            <person name="Durkin A.S."/>
            <person name="Haft D.R."/>
            <person name="McCorrison J."/>
            <person name="Torralba M."/>
            <person name="Gillis M."/>
            <person name="Haft D.H."/>
            <person name="Methe B."/>
            <person name="Sutton G."/>
            <person name="Nelson K.E."/>
        </authorList>
    </citation>
    <scope>NUCLEOTIDE SEQUENCE [LARGE SCALE GENOMIC DNA]</scope>
    <source>
        <strain evidence="2 3">BV3C16-1</strain>
    </source>
</reference>
<dbReference type="AlphaFoldDB" id="U7UQT4"/>
<evidence type="ECO:0000313" key="3">
    <source>
        <dbReference type="Proteomes" id="UP000017090"/>
    </source>
</evidence>
<dbReference type="eggNOG" id="COG1203">
    <property type="taxonomic scope" value="Bacteria"/>
</dbReference>
<proteinExistence type="predicted"/>
<dbReference type="Proteomes" id="UP000017090">
    <property type="component" value="Unassembled WGS sequence"/>
</dbReference>
<dbReference type="InterPro" id="IPR048823">
    <property type="entry name" value="Cas3_I-F_Cas2"/>
</dbReference>
<accession>U7UQT4</accession>
<feature type="domain" description="CRISPR-associated nuclease/helicase Cas3 I-F/YPEST Cas2" evidence="1">
    <location>
        <begin position="1"/>
        <end position="42"/>
    </location>
</feature>
<dbReference type="EMBL" id="AWXA01000008">
    <property type="protein sequence ID" value="ERT61680.1"/>
    <property type="molecule type" value="Genomic_DNA"/>
</dbReference>
<sequence>MMVIFTSQSDKKAIKTTARILDAFANRIGKETWQTVITAEGL</sequence>
<gene>
    <name evidence="2" type="ORF">HMPREF1250_2270</name>
</gene>